<dbReference type="RefSeq" id="WP_189335784.1">
    <property type="nucleotide sequence ID" value="NZ_AP023356.1"/>
</dbReference>
<organism evidence="3 4">
    <name type="scientific">Actinoplanes ianthinogenes</name>
    <dbReference type="NCBI Taxonomy" id="122358"/>
    <lineage>
        <taxon>Bacteria</taxon>
        <taxon>Bacillati</taxon>
        <taxon>Actinomycetota</taxon>
        <taxon>Actinomycetes</taxon>
        <taxon>Micromonosporales</taxon>
        <taxon>Micromonosporaceae</taxon>
        <taxon>Actinoplanes</taxon>
    </lineage>
</organism>
<feature type="region of interest" description="Disordered" evidence="1">
    <location>
        <begin position="197"/>
        <end position="235"/>
    </location>
</feature>
<keyword evidence="2" id="KW-1133">Transmembrane helix</keyword>
<feature type="transmembrane region" description="Helical" evidence="2">
    <location>
        <begin position="124"/>
        <end position="143"/>
    </location>
</feature>
<keyword evidence="4" id="KW-1185">Reference proteome</keyword>
<dbReference type="Pfam" id="PF03729">
    <property type="entry name" value="DUF308"/>
    <property type="match status" value="1"/>
</dbReference>
<protein>
    <recommendedName>
        <fullName evidence="5">DUF308 domain-containing protein</fullName>
    </recommendedName>
</protein>
<proteinExistence type="predicted"/>
<evidence type="ECO:0000256" key="1">
    <source>
        <dbReference type="SAM" id="MobiDB-lite"/>
    </source>
</evidence>
<feature type="transmembrane region" description="Helical" evidence="2">
    <location>
        <begin position="149"/>
        <end position="167"/>
    </location>
</feature>
<feature type="transmembrane region" description="Helical" evidence="2">
    <location>
        <begin position="68"/>
        <end position="87"/>
    </location>
</feature>
<feature type="region of interest" description="Disordered" evidence="1">
    <location>
        <begin position="256"/>
        <end position="299"/>
    </location>
</feature>
<feature type="transmembrane region" description="Helical" evidence="2">
    <location>
        <begin position="16"/>
        <end position="35"/>
    </location>
</feature>
<name>A0ABN6CKI1_9ACTN</name>
<dbReference type="Proteomes" id="UP000676967">
    <property type="component" value="Chromosome"/>
</dbReference>
<accession>A0ABN6CKI1</accession>
<evidence type="ECO:0000313" key="3">
    <source>
        <dbReference type="EMBL" id="BCJ45494.1"/>
    </source>
</evidence>
<dbReference type="EMBL" id="AP023356">
    <property type="protein sequence ID" value="BCJ45494.1"/>
    <property type="molecule type" value="Genomic_DNA"/>
</dbReference>
<reference evidence="3 4" key="1">
    <citation type="submission" date="2020-08" db="EMBL/GenBank/DDBJ databases">
        <title>Whole genome shotgun sequence of Actinoplanes ianthinogenes NBRC 13996.</title>
        <authorList>
            <person name="Komaki H."/>
            <person name="Tamura T."/>
        </authorList>
    </citation>
    <scope>NUCLEOTIDE SEQUENCE [LARGE SCALE GENOMIC DNA]</scope>
    <source>
        <strain evidence="3 4">NBRC 13996</strain>
    </source>
</reference>
<dbReference type="InterPro" id="IPR005325">
    <property type="entry name" value="DUF308_memb"/>
</dbReference>
<evidence type="ECO:0008006" key="5">
    <source>
        <dbReference type="Google" id="ProtNLM"/>
    </source>
</evidence>
<feature type="transmembrane region" description="Helical" evidence="2">
    <location>
        <begin position="99"/>
        <end position="117"/>
    </location>
</feature>
<evidence type="ECO:0000313" key="4">
    <source>
        <dbReference type="Proteomes" id="UP000676967"/>
    </source>
</evidence>
<sequence>MLWSGSSPLTATRGGMWGFLMFAGAAWLVIGWSVLRLEPTDITGVAGPIVLFGAVCEGLRALAGTRTWWLNTGLAVLFAATGTIMLVSDDSGYTTTASLIGWYLLVRGAVDVAVGIMTRGTDRVWSLVVMIGVLETALGFLAASPPARAAQTVLIVLGALGVLRAVADLVTALRLREVAAKGRDVLELPPERAAGLAGYSAGHTDFEGSSRSRAKHRARDGAVATAEPHTGVHTESFHDRVVRTTADLDAMLAQAGITGPRPGAPTTPETEDLPPAPHSPAGIEGTANAAKPDHPAGGH</sequence>
<gene>
    <name evidence="3" type="ORF">Aiant_61510</name>
</gene>
<keyword evidence="2" id="KW-0812">Transmembrane</keyword>
<keyword evidence="2" id="KW-0472">Membrane</keyword>
<evidence type="ECO:0000256" key="2">
    <source>
        <dbReference type="SAM" id="Phobius"/>
    </source>
</evidence>